<organism evidence="1 2">
    <name type="scientific">Arthrobacter humicola</name>
    <dbReference type="NCBI Taxonomy" id="409291"/>
    <lineage>
        <taxon>Bacteria</taxon>
        <taxon>Bacillati</taxon>
        <taxon>Actinomycetota</taxon>
        <taxon>Actinomycetes</taxon>
        <taxon>Micrococcales</taxon>
        <taxon>Micrococcaceae</taxon>
        <taxon>Arthrobacter</taxon>
    </lineage>
</organism>
<protein>
    <submittedName>
        <fullName evidence="1">Gluconate 2-dehydrogenase subunit 3 family protein</fullName>
    </submittedName>
</protein>
<reference evidence="2" key="1">
    <citation type="journal article" date="2019" name="Int. J. Syst. Evol. Microbiol.">
        <title>The Global Catalogue of Microorganisms (GCM) 10K type strain sequencing project: providing services to taxonomists for standard genome sequencing and annotation.</title>
        <authorList>
            <consortium name="The Broad Institute Genomics Platform"/>
            <consortium name="The Broad Institute Genome Sequencing Center for Infectious Disease"/>
            <person name="Wu L."/>
            <person name="Ma J."/>
        </authorList>
    </citation>
    <scope>NUCLEOTIDE SEQUENCE [LARGE SCALE GENOMIC DNA]</scope>
    <source>
        <strain evidence="2">JCM 15921</strain>
    </source>
</reference>
<accession>A0ABP5KD81</accession>
<dbReference type="Pfam" id="PF13618">
    <property type="entry name" value="Gluconate_2-dh3"/>
    <property type="match status" value="1"/>
</dbReference>
<sequence>MASKFVLDFPLMFLNREEAAVIDALVGQIIPSEPGSPGASEAGVTEYIDKALAGFLRELQSLYRSGLIALAEFTAGITEGRFHELADGQQEEIVRQLAELSERDPSDFAGQFFRIVREHTVQGFFGDPAYGGNRELVGWELVGFPGAQWGYTAEQMAPDFDTRTIPMLTIKDLYSRIGGAQ</sequence>
<gene>
    <name evidence="1" type="ORF">GCM10009825_11660</name>
</gene>
<evidence type="ECO:0000313" key="2">
    <source>
        <dbReference type="Proteomes" id="UP001500102"/>
    </source>
</evidence>
<dbReference type="RefSeq" id="WP_344363172.1">
    <property type="nucleotide sequence ID" value="NZ_BAAAQB010000013.1"/>
</dbReference>
<comment type="caution">
    <text evidence="1">The sequence shown here is derived from an EMBL/GenBank/DDBJ whole genome shotgun (WGS) entry which is preliminary data.</text>
</comment>
<keyword evidence="2" id="KW-1185">Reference proteome</keyword>
<evidence type="ECO:0000313" key="1">
    <source>
        <dbReference type="EMBL" id="GAA2130591.1"/>
    </source>
</evidence>
<dbReference type="Proteomes" id="UP001500102">
    <property type="component" value="Unassembled WGS sequence"/>
</dbReference>
<name>A0ABP5KD81_9MICC</name>
<proteinExistence type="predicted"/>
<dbReference type="InterPro" id="IPR027056">
    <property type="entry name" value="Gluconate_2DH_su3"/>
</dbReference>
<dbReference type="EMBL" id="BAAAQB010000013">
    <property type="protein sequence ID" value="GAA2130591.1"/>
    <property type="molecule type" value="Genomic_DNA"/>
</dbReference>